<dbReference type="EMBL" id="QRHJ01000146">
    <property type="protein sequence ID" value="RHF65984.1"/>
    <property type="molecule type" value="Genomic_DNA"/>
</dbReference>
<reference evidence="2 3" key="1">
    <citation type="submission" date="2018-08" db="EMBL/GenBank/DDBJ databases">
        <title>A genome reference for cultivated species of the human gut microbiota.</title>
        <authorList>
            <person name="Zou Y."/>
            <person name="Xue W."/>
            <person name="Luo G."/>
        </authorList>
    </citation>
    <scope>NUCLEOTIDE SEQUENCE [LARGE SCALE GENOMIC DNA]</scope>
    <source>
        <strain evidence="2 3">AM25-16</strain>
    </source>
</reference>
<dbReference type="GO" id="GO:0016829">
    <property type="term" value="F:lyase activity"/>
    <property type="evidence" value="ECO:0007669"/>
    <property type="project" value="InterPro"/>
</dbReference>
<feature type="non-terminal residue" evidence="2">
    <location>
        <position position="1"/>
    </location>
</feature>
<name>A0A414PFS3_BACSE</name>
<sequence>EQGSTSKAGGLAWFRLQCDKPLPDGPGLKDLPMGHVFPQSGLASFSTNLDDTRKSAMLSFRSSPYGSTSHAIANQNAFNTFWNGQSLFYSSGHHTSFTDIHGVYCHRATRAHNTILVNGMGQRIGTEGYGWIPRYYVSDNISYVAGDASNAYGKVISPLWLLRGEQSNLEFSPENGWDDTGLKIFRRHIVTLGKSGYSFIYDELEAEEPVTWSYLLHTVTNPMNVDKTREYVHIRATSKDGASDAYLFSSGTLETDTTSRFFVPAVNWLRADEKGHFAPYPNHWHFTATSDKQKVYRFATIVYTHAKDNDAENAQAAPRKLKDGSIQIGNWNIKANISTAGKPSFEVRNTRKDCDASVSYKDYGATVIHDNGKKTELKDEVPELEI</sequence>
<evidence type="ECO:0000259" key="1">
    <source>
        <dbReference type="Pfam" id="PF07940"/>
    </source>
</evidence>
<evidence type="ECO:0000313" key="3">
    <source>
        <dbReference type="Proteomes" id="UP000283762"/>
    </source>
</evidence>
<protein>
    <submittedName>
        <fullName evidence="2">Heparinase</fullName>
    </submittedName>
</protein>
<dbReference type="Gene3D" id="2.70.98.70">
    <property type="match status" value="1"/>
</dbReference>
<evidence type="ECO:0000313" key="2">
    <source>
        <dbReference type="EMBL" id="RHF65984.1"/>
    </source>
</evidence>
<dbReference type="AlphaFoldDB" id="A0A414PFS3"/>
<accession>A0A414PFS3</accession>
<dbReference type="RefSeq" id="WP_182426153.1">
    <property type="nucleotide sequence ID" value="NZ_QRHJ01000146.1"/>
</dbReference>
<comment type="caution">
    <text evidence="2">The sequence shown here is derived from an EMBL/GenBank/DDBJ whole genome shotgun (WGS) entry which is preliminary data.</text>
</comment>
<organism evidence="2 3">
    <name type="scientific">Bacteroides stercoris</name>
    <dbReference type="NCBI Taxonomy" id="46506"/>
    <lineage>
        <taxon>Bacteria</taxon>
        <taxon>Pseudomonadati</taxon>
        <taxon>Bacteroidota</taxon>
        <taxon>Bacteroidia</taxon>
        <taxon>Bacteroidales</taxon>
        <taxon>Bacteroidaceae</taxon>
        <taxon>Bacteroides</taxon>
    </lineage>
</organism>
<gene>
    <name evidence="2" type="ORF">DW668_19090</name>
</gene>
<dbReference type="InterPro" id="IPR012480">
    <property type="entry name" value="Hepar_II_III_C"/>
</dbReference>
<dbReference type="Pfam" id="PF07940">
    <property type="entry name" value="Hepar_II_III_C"/>
    <property type="match status" value="1"/>
</dbReference>
<dbReference type="Proteomes" id="UP000283762">
    <property type="component" value="Unassembled WGS sequence"/>
</dbReference>
<feature type="domain" description="Heparinase II/III-like C-terminal" evidence="1">
    <location>
        <begin position="32"/>
        <end position="259"/>
    </location>
</feature>
<proteinExistence type="predicted"/>